<dbReference type="AlphaFoldDB" id="X1N6G4"/>
<gene>
    <name evidence="1" type="ORF">S06H3_22401</name>
</gene>
<accession>X1N6G4</accession>
<comment type="caution">
    <text evidence="1">The sequence shown here is derived from an EMBL/GenBank/DDBJ whole genome shotgun (WGS) entry which is preliminary data.</text>
</comment>
<dbReference type="EMBL" id="BARV01011969">
    <property type="protein sequence ID" value="GAI14224.1"/>
    <property type="molecule type" value="Genomic_DNA"/>
</dbReference>
<name>X1N6G4_9ZZZZ</name>
<proteinExistence type="predicted"/>
<organism evidence="1">
    <name type="scientific">marine sediment metagenome</name>
    <dbReference type="NCBI Taxonomy" id="412755"/>
    <lineage>
        <taxon>unclassified sequences</taxon>
        <taxon>metagenomes</taxon>
        <taxon>ecological metagenomes</taxon>
    </lineage>
</organism>
<sequence>MAGKNTIAVEVHQSSGESSDISFDMELSGLLYLTGDPVYYEGSDLHLEPDQGLEIRAVYAVMEETPSLMINEFMASNQDAWVDENGDDS</sequence>
<reference evidence="1" key="1">
    <citation type="journal article" date="2014" name="Front. Microbiol.">
        <title>High frequency of phylogenetically diverse reductive dehalogenase-homologous genes in deep subseafloor sedimentary metagenomes.</title>
        <authorList>
            <person name="Kawai M."/>
            <person name="Futagami T."/>
            <person name="Toyoda A."/>
            <person name="Takaki Y."/>
            <person name="Nishi S."/>
            <person name="Hori S."/>
            <person name="Arai W."/>
            <person name="Tsubouchi T."/>
            <person name="Morono Y."/>
            <person name="Uchiyama I."/>
            <person name="Ito T."/>
            <person name="Fujiyama A."/>
            <person name="Inagaki F."/>
            <person name="Takami H."/>
        </authorList>
    </citation>
    <scope>NUCLEOTIDE SEQUENCE</scope>
    <source>
        <strain evidence="1">Expedition CK06-06</strain>
    </source>
</reference>
<feature type="non-terminal residue" evidence="1">
    <location>
        <position position="89"/>
    </location>
</feature>
<protein>
    <submittedName>
        <fullName evidence="1">Uncharacterized protein</fullName>
    </submittedName>
</protein>
<evidence type="ECO:0000313" key="1">
    <source>
        <dbReference type="EMBL" id="GAI14224.1"/>
    </source>
</evidence>